<dbReference type="Gene3D" id="3.30.40.100">
    <property type="match status" value="1"/>
</dbReference>
<sequence>MNSSVKSRFYEGKVWVQCENENCLKWRLLSREDAAQVDQNEPWFCFMNTDPSYNTCSVSEENFPEESQFYESGYKFVYSQFPIGSLVLVKLCFWPSWPGILCLDSIKGKYVTYDLDGNVDSYHVEFLGDPHSRSWIKATNISHYSASLKAEECKSKKQWYESALQEANLLYAFSCEQRLDMCCQTKQETLLVDGTGANLDVAVVGKKRVKVTTNSCDQKPCILGTNKRKRICESYFESACSDGSLSKENLVISESEVMLKDLEQMLQQVEDPFKNLDEAGEHGDEINAGTKLAKCSTNNLEESRLENPCEEDCLATDDMTFRAGECIENISKTFKEIDSLMSEFQDDV</sequence>
<dbReference type="InterPro" id="IPR000313">
    <property type="entry name" value="PWWP_dom"/>
</dbReference>
<dbReference type="GeneID" id="100076492"/>
<dbReference type="KEGG" id="oaa:100076492"/>
<keyword evidence="1" id="KW-0479">Metal-binding</keyword>
<dbReference type="InterPro" id="IPR011124">
    <property type="entry name" value="Znf_CW"/>
</dbReference>
<dbReference type="CDD" id="cd20146">
    <property type="entry name" value="PWWP_ZCWPW2"/>
    <property type="match status" value="1"/>
</dbReference>
<dbReference type="InParanoid" id="K7ED37"/>
<dbReference type="eggNOG" id="ENOG502QS46">
    <property type="taxonomic scope" value="Eukaryota"/>
</dbReference>
<evidence type="ECO:0000256" key="1">
    <source>
        <dbReference type="ARBA" id="ARBA00022723"/>
    </source>
</evidence>
<dbReference type="PROSITE" id="PS50812">
    <property type="entry name" value="PWWP"/>
    <property type="match status" value="1"/>
</dbReference>
<dbReference type="AlphaFoldDB" id="K7ED37"/>
<evidence type="ECO:0000256" key="3">
    <source>
        <dbReference type="ARBA" id="ARBA00022833"/>
    </source>
</evidence>
<gene>
    <name evidence="7" type="primary">ZCWPW2</name>
</gene>
<evidence type="ECO:0000313" key="8">
    <source>
        <dbReference type="Proteomes" id="UP000002279"/>
    </source>
</evidence>
<keyword evidence="8" id="KW-1185">Reference proteome</keyword>
<dbReference type="OrthoDB" id="757982at2759"/>
<dbReference type="Pfam" id="PF07496">
    <property type="entry name" value="zf-CW"/>
    <property type="match status" value="1"/>
</dbReference>
<dbReference type="HOGENOM" id="CLU_1585957_0_0_1"/>
<dbReference type="CTD" id="152098"/>
<dbReference type="GO" id="GO:0140002">
    <property type="term" value="F:histone H3K4me3 reader activity"/>
    <property type="evidence" value="ECO:0007669"/>
    <property type="project" value="Ensembl"/>
</dbReference>
<dbReference type="SUPFAM" id="SSF63748">
    <property type="entry name" value="Tudor/PWWP/MBT"/>
    <property type="match status" value="1"/>
</dbReference>
<dbReference type="PROSITE" id="PS51050">
    <property type="entry name" value="ZF_CW"/>
    <property type="match status" value="1"/>
</dbReference>
<dbReference type="PANTHER" id="PTHR15999:SF6">
    <property type="entry name" value="ZINC FINGER CW-TYPE PWWP DOMAIN PROTEIN 2"/>
    <property type="match status" value="1"/>
</dbReference>
<keyword evidence="2 4" id="KW-0863">Zinc-finger</keyword>
<dbReference type="RefSeq" id="XP_028926786.1">
    <property type="nucleotide sequence ID" value="XM_029070953.2"/>
</dbReference>
<dbReference type="GeneTree" id="ENSGT00560000077278"/>
<dbReference type="Proteomes" id="UP000002279">
    <property type="component" value="Unplaced"/>
</dbReference>
<keyword evidence="3" id="KW-0862">Zinc</keyword>
<organism evidence="7 8">
    <name type="scientific">Ornithorhynchus anatinus</name>
    <name type="common">Duckbill platypus</name>
    <dbReference type="NCBI Taxonomy" id="9258"/>
    <lineage>
        <taxon>Eukaryota</taxon>
        <taxon>Metazoa</taxon>
        <taxon>Chordata</taxon>
        <taxon>Craniata</taxon>
        <taxon>Vertebrata</taxon>
        <taxon>Euteleostomi</taxon>
        <taxon>Mammalia</taxon>
        <taxon>Monotremata</taxon>
        <taxon>Ornithorhynchidae</taxon>
        <taxon>Ornithorhynchus</taxon>
    </lineage>
</organism>
<dbReference type="PANTHER" id="PTHR15999">
    <property type="entry name" value="ZINC FINGER CW-TYPE PWWP DOMAIN PROTEIN 1"/>
    <property type="match status" value="1"/>
</dbReference>
<dbReference type="Bgee" id="ENSOANG00000028631">
    <property type="expression patterns" value="Expressed in testis and 5 other cell types or tissues"/>
</dbReference>
<feature type="domain" description="PWWP" evidence="5">
    <location>
        <begin position="83"/>
        <end position="147"/>
    </location>
</feature>
<evidence type="ECO:0000259" key="5">
    <source>
        <dbReference type="PROSITE" id="PS50812"/>
    </source>
</evidence>
<dbReference type="FunCoup" id="K7ED37">
    <property type="interactions" value="475"/>
</dbReference>
<evidence type="ECO:0000256" key="4">
    <source>
        <dbReference type="PROSITE-ProRule" id="PRU00454"/>
    </source>
</evidence>
<dbReference type="RefSeq" id="XP_028926785.1">
    <property type="nucleotide sequence ID" value="XM_029070952.2"/>
</dbReference>
<dbReference type="GO" id="GO:0005634">
    <property type="term" value="C:nucleus"/>
    <property type="evidence" value="ECO:0000318"/>
    <property type="project" value="GO_Central"/>
</dbReference>
<dbReference type="Pfam" id="PF00855">
    <property type="entry name" value="PWWP"/>
    <property type="match status" value="1"/>
</dbReference>
<evidence type="ECO:0000256" key="2">
    <source>
        <dbReference type="ARBA" id="ARBA00022771"/>
    </source>
</evidence>
<name>K7ED37_ORNAN</name>
<reference evidence="7" key="2">
    <citation type="submission" date="2025-09" db="UniProtKB">
        <authorList>
            <consortium name="Ensembl"/>
        </authorList>
    </citation>
    <scope>IDENTIFICATION</scope>
    <source>
        <strain evidence="7">Glennie</strain>
    </source>
</reference>
<dbReference type="Ensembl" id="ENSOANT00000040691.2">
    <property type="protein sequence ID" value="ENSOANP00000031444.2"/>
    <property type="gene ID" value="ENSOANG00000028631.2"/>
</dbReference>
<protein>
    <submittedName>
        <fullName evidence="7">Zinc finger CW-type and PWWP domain containing 2</fullName>
    </submittedName>
</protein>
<evidence type="ECO:0000259" key="6">
    <source>
        <dbReference type="PROSITE" id="PS51050"/>
    </source>
</evidence>
<proteinExistence type="predicted"/>
<dbReference type="Gene3D" id="2.30.30.140">
    <property type="match status" value="1"/>
</dbReference>
<dbReference type="STRING" id="9258.ENSOANP00000031444"/>
<evidence type="ECO:0000313" key="7">
    <source>
        <dbReference type="Ensembl" id="ENSOANP00000031444.2"/>
    </source>
</evidence>
<reference evidence="7" key="1">
    <citation type="submission" date="2025-08" db="UniProtKB">
        <authorList>
            <consortium name="Ensembl"/>
        </authorList>
    </citation>
    <scope>IDENTIFICATION</scope>
    <source>
        <strain evidence="7">Glennie</strain>
    </source>
</reference>
<dbReference type="InterPro" id="IPR042778">
    <property type="entry name" value="ZCWPW1/ZCWPW2"/>
</dbReference>
<dbReference type="OMA" id="HSRSWID"/>
<accession>K7ED37</accession>
<feature type="domain" description="CW-type" evidence="6">
    <location>
        <begin position="9"/>
        <end position="64"/>
    </location>
</feature>
<dbReference type="GO" id="GO:0008270">
    <property type="term" value="F:zinc ion binding"/>
    <property type="evidence" value="ECO:0007669"/>
    <property type="project" value="UniProtKB-KW"/>
</dbReference>